<evidence type="ECO:0000313" key="3">
    <source>
        <dbReference type="Proteomes" id="UP000253729"/>
    </source>
</evidence>
<accession>A0A3F3PL68</accession>
<dbReference type="AlphaFoldDB" id="A0A3F3PL68"/>
<reference evidence="2 3" key="1">
    <citation type="submission" date="2018-07" db="EMBL/GenBank/DDBJ databases">
        <title>The genomes of Aspergillus section Nigri reveals drivers in fungal speciation.</title>
        <authorList>
            <consortium name="DOE Joint Genome Institute"/>
            <person name="Vesth T.C."/>
            <person name="Nybo J."/>
            <person name="Theobald S."/>
            <person name="Brandl J."/>
            <person name="Frisvad J.C."/>
            <person name="Nielsen K.F."/>
            <person name="Lyhne E.K."/>
            <person name="Kogle M.E."/>
            <person name="Kuo A."/>
            <person name="Riley R."/>
            <person name="Clum A."/>
            <person name="Nolan M."/>
            <person name="Lipzen A."/>
            <person name="Salamov A."/>
            <person name="Henrissat B."/>
            <person name="Wiebenga A."/>
            <person name="De vries R.P."/>
            <person name="Grigoriev I.V."/>
            <person name="Mortensen U.H."/>
            <person name="Andersen M.R."/>
            <person name="Baker S.E."/>
        </authorList>
    </citation>
    <scope>NUCLEOTIDE SEQUENCE [LARGE SCALE GENOMIC DNA]</scope>
    <source>
        <strain evidence="2 3">CBS 139.54b</strain>
    </source>
</reference>
<evidence type="ECO:0000313" key="2">
    <source>
        <dbReference type="EMBL" id="RDH27667.1"/>
    </source>
</evidence>
<dbReference type="RefSeq" id="XP_026620689.1">
    <property type="nucleotide sequence ID" value="XM_026768166.1"/>
</dbReference>
<gene>
    <name evidence="2" type="ORF">BDQ94DRAFT_153640</name>
</gene>
<protein>
    <submittedName>
        <fullName evidence="2">Uncharacterized protein</fullName>
    </submittedName>
</protein>
<keyword evidence="3" id="KW-1185">Reference proteome</keyword>
<feature type="transmembrane region" description="Helical" evidence="1">
    <location>
        <begin position="57"/>
        <end position="74"/>
    </location>
</feature>
<evidence type="ECO:0000256" key="1">
    <source>
        <dbReference type="SAM" id="Phobius"/>
    </source>
</evidence>
<organism evidence="2 3">
    <name type="scientific">Aspergillus welwitschiae</name>
    <dbReference type="NCBI Taxonomy" id="1341132"/>
    <lineage>
        <taxon>Eukaryota</taxon>
        <taxon>Fungi</taxon>
        <taxon>Dikarya</taxon>
        <taxon>Ascomycota</taxon>
        <taxon>Pezizomycotina</taxon>
        <taxon>Eurotiomycetes</taxon>
        <taxon>Eurotiomycetidae</taxon>
        <taxon>Eurotiales</taxon>
        <taxon>Aspergillaceae</taxon>
        <taxon>Aspergillus</taxon>
        <taxon>Aspergillus subgen. Circumdati</taxon>
    </lineage>
</organism>
<keyword evidence="1" id="KW-0812">Transmembrane</keyword>
<name>A0A3F3PL68_9EURO</name>
<dbReference type="GeneID" id="38136522"/>
<dbReference type="Proteomes" id="UP000253729">
    <property type="component" value="Unassembled WGS sequence"/>
</dbReference>
<keyword evidence="1" id="KW-1133">Transmembrane helix</keyword>
<dbReference type="EMBL" id="KZ852086">
    <property type="protein sequence ID" value="RDH27667.1"/>
    <property type="molecule type" value="Genomic_DNA"/>
</dbReference>
<keyword evidence="1" id="KW-0472">Membrane</keyword>
<proteinExistence type="predicted"/>
<sequence>MTTGWSTSIPAFYVVVVDDAYASYNASTWSVHLSSAPPLCYFFFVLIPYFPPLPCSCFLFSSMISLFLFLPSYMPT</sequence>